<organism evidence="3 4">
    <name type="scientific">Rubroshorea leprosula</name>
    <dbReference type="NCBI Taxonomy" id="152421"/>
    <lineage>
        <taxon>Eukaryota</taxon>
        <taxon>Viridiplantae</taxon>
        <taxon>Streptophyta</taxon>
        <taxon>Embryophyta</taxon>
        <taxon>Tracheophyta</taxon>
        <taxon>Spermatophyta</taxon>
        <taxon>Magnoliopsida</taxon>
        <taxon>eudicotyledons</taxon>
        <taxon>Gunneridae</taxon>
        <taxon>Pentapetalae</taxon>
        <taxon>rosids</taxon>
        <taxon>malvids</taxon>
        <taxon>Malvales</taxon>
        <taxon>Dipterocarpaceae</taxon>
        <taxon>Rubroshorea</taxon>
    </lineage>
</organism>
<feature type="coiled-coil region" evidence="1">
    <location>
        <begin position="2"/>
        <end position="36"/>
    </location>
</feature>
<gene>
    <name evidence="3" type="ORF">SLEP1_g16628</name>
</gene>
<proteinExistence type="predicted"/>
<keyword evidence="4" id="KW-1185">Reference proteome</keyword>
<evidence type="ECO:0000256" key="1">
    <source>
        <dbReference type="SAM" id="Coils"/>
    </source>
</evidence>
<dbReference type="AlphaFoldDB" id="A0AAV5IZ17"/>
<feature type="domain" description="Retrotransposon gag" evidence="2">
    <location>
        <begin position="129"/>
        <end position="211"/>
    </location>
</feature>
<comment type="caution">
    <text evidence="3">The sequence shown here is derived from an EMBL/GenBank/DDBJ whole genome shotgun (WGS) entry which is preliminary data.</text>
</comment>
<dbReference type="PANTHER" id="PTHR33223">
    <property type="entry name" value="CCHC-TYPE DOMAIN-CONTAINING PROTEIN"/>
    <property type="match status" value="1"/>
</dbReference>
<dbReference type="Proteomes" id="UP001054252">
    <property type="component" value="Unassembled WGS sequence"/>
</dbReference>
<sequence>MVDKANLEKVALENRVENMENTLKELMASFESLQATLVTREPLTTNPLFEGNVSVTNLPVATSTLTLGKELISSCLPNPTIVGASGTKPFVLNAGVATIETNENDQVETHLVKKMTLYANDEKLMIHYFQDSLTGPADTWFSTLDKSKVKSWHDLTHNFMKQYEYNTSLAHSREDLQKAKKKSSENFKEFTQRWRGLVARVQPPLTNHELIVGIVTYVPMVLVKPPFPAWYNSQARCEYHNGGVGHDLENCLALRHYVQDLIEAKELHIASKLEVVGSNISKNPLPTHDGLTVNMIEKDFEEGQEVAAVTLTNQVPSTPRQPLILKGPTLTVPLKQG</sequence>
<name>A0AAV5IZ17_9ROSI</name>
<keyword evidence="1" id="KW-0175">Coiled coil</keyword>
<evidence type="ECO:0000313" key="3">
    <source>
        <dbReference type="EMBL" id="GKV04473.1"/>
    </source>
</evidence>
<dbReference type="Pfam" id="PF03732">
    <property type="entry name" value="Retrotrans_gag"/>
    <property type="match status" value="1"/>
</dbReference>
<protein>
    <recommendedName>
        <fullName evidence="2">Retrotransposon gag domain-containing protein</fullName>
    </recommendedName>
</protein>
<dbReference type="PANTHER" id="PTHR33223:SF8">
    <property type="entry name" value="OS04G0172440 PROTEIN"/>
    <property type="match status" value="1"/>
</dbReference>
<reference evidence="3 4" key="1">
    <citation type="journal article" date="2021" name="Commun. Biol.">
        <title>The genome of Shorea leprosula (Dipterocarpaceae) highlights the ecological relevance of drought in aseasonal tropical rainforests.</title>
        <authorList>
            <person name="Ng K.K.S."/>
            <person name="Kobayashi M.J."/>
            <person name="Fawcett J.A."/>
            <person name="Hatakeyama M."/>
            <person name="Paape T."/>
            <person name="Ng C.H."/>
            <person name="Ang C.C."/>
            <person name="Tnah L.H."/>
            <person name="Lee C.T."/>
            <person name="Nishiyama T."/>
            <person name="Sese J."/>
            <person name="O'Brien M.J."/>
            <person name="Copetti D."/>
            <person name="Mohd Noor M.I."/>
            <person name="Ong R.C."/>
            <person name="Putra M."/>
            <person name="Sireger I.Z."/>
            <person name="Indrioko S."/>
            <person name="Kosugi Y."/>
            <person name="Izuno A."/>
            <person name="Isagi Y."/>
            <person name="Lee S.L."/>
            <person name="Shimizu K.K."/>
        </authorList>
    </citation>
    <scope>NUCLEOTIDE SEQUENCE [LARGE SCALE GENOMIC DNA]</scope>
    <source>
        <strain evidence="3">214</strain>
    </source>
</reference>
<accession>A0AAV5IZ17</accession>
<dbReference type="EMBL" id="BPVZ01000022">
    <property type="protein sequence ID" value="GKV04473.1"/>
    <property type="molecule type" value="Genomic_DNA"/>
</dbReference>
<dbReference type="InterPro" id="IPR005162">
    <property type="entry name" value="Retrotrans_gag_dom"/>
</dbReference>
<evidence type="ECO:0000313" key="4">
    <source>
        <dbReference type="Proteomes" id="UP001054252"/>
    </source>
</evidence>
<evidence type="ECO:0000259" key="2">
    <source>
        <dbReference type="Pfam" id="PF03732"/>
    </source>
</evidence>